<evidence type="ECO:0000256" key="1">
    <source>
        <dbReference type="ARBA" id="ARBA00004651"/>
    </source>
</evidence>
<comment type="subcellular location">
    <subcellularLocation>
        <location evidence="1">Cell membrane</location>
        <topology evidence="1">Multi-pass membrane protein</topology>
    </subcellularLocation>
</comment>
<dbReference type="GO" id="GO:0044341">
    <property type="term" value="P:sodium-dependent phosphate transport"/>
    <property type="evidence" value="ECO:0007669"/>
    <property type="project" value="InterPro"/>
</dbReference>
<feature type="transmembrane region" description="Helical" evidence="6">
    <location>
        <begin position="279"/>
        <end position="296"/>
    </location>
</feature>
<feature type="transmembrane region" description="Helical" evidence="6">
    <location>
        <begin position="173"/>
        <end position="198"/>
    </location>
</feature>
<dbReference type="InterPro" id="IPR038078">
    <property type="entry name" value="PhoU-like_sf"/>
</dbReference>
<dbReference type="Proteomes" id="UP000662259">
    <property type="component" value="Unassembled WGS sequence"/>
</dbReference>
<comment type="caution">
    <text evidence="8">The sequence shown here is derived from an EMBL/GenBank/DDBJ whole genome shotgun (WGS) entry which is preliminary data.</text>
</comment>
<dbReference type="NCBIfam" id="NF037997">
    <property type="entry name" value="Na_Pi_symport"/>
    <property type="match status" value="1"/>
</dbReference>
<protein>
    <submittedName>
        <fullName evidence="8">Na/Pi cotransporter family protein</fullName>
    </submittedName>
</protein>
<dbReference type="GO" id="GO:0005436">
    <property type="term" value="F:sodium:phosphate symporter activity"/>
    <property type="evidence" value="ECO:0007669"/>
    <property type="project" value="InterPro"/>
</dbReference>
<keyword evidence="3 6" id="KW-0812">Transmembrane</keyword>
<feature type="domain" description="PhoU" evidence="7">
    <location>
        <begin position="339"/>
        <end position="419"/>
    </location>
</feature>
<sequence>MASTVMTINLFGAVALLVFGLAQVREGMQRAFGANLRKGLATGTSNELRSFISGFVATVALQSSTGTALMVASFVERQIIAPRMAQIVLLGANIGTAATAWVVAGSVEWPSPLLIFSGLLAYRAGSPRRRAGGLALIGIGLMLLSLQLVGIATEPMLRSPEFVKFIIVLDNAWPLAFLISAGIALLSSSSLAAIVLILSLASTGLLSASLAVTLVLGANFGGALLPVVASLRSPPSVKRALLGNFLVRSIGCVIFLPLTEYVTDVVSAVPSELPMNAHLMFNVVTAALVWPFVSLLSKLTCRLVPDDETGPDKPRFLVPNRQTIPSVALANATRETLGIGDLVERMLLRTYEAFQGNDLSKLSEISLLEAQVDTLQQAVKAYLSELGRTGLDKDDSQRSLMIINYAINLEHIGDIIEKVLLPQVSRKASLELRFSPQDYERLKTLFCLTIENLHMAQTFFATHQVSLVSTLVDAHSKIAHLEKHAAESQLERLCDGCDQHIETSALHLDLLRDLKMINNHIISVIPLAEENHASASGAVESEPFPRTAVSHLL</sequence>
<dbReference type="GO" id="GO:0005886">
    <property type="term" value="C:plasma membrane"/>
    <property type="evidence" value="ECO:0007669"/>
    <property type="project" value="UniProtKB-SubCell"/>
</dbReference>
<dbReference type="EMBL" id="WIEZ01000018">
    <property type="protein sequence ID" value="NKM48811.1"/>
    <property type="molecule type" value="Genomic_DNA"/>
</dbReference>
<evidence type="ECO:0000256" key="6">
    <source>
        <dbReference type="SAM" id="Phobius"/>
    </source>
</evidence>
<dbReference type="AlphaFoldDB" id="A0A8I2KLJ6"/>
<evidence type="ECO:0000256" key="2">
    <source>
        <dbReference type="ARBA" id="ARBA00022475"/>
    </source>
</evidence>
<organism evidence="8 9">
    <name type="scientific">Rhizobium leguminosarum bv. viciae</name>
    <dbReference type="NCBI Taxonomy" id="387"/>
    <lineage>
        <taxon>Bacteria</taxon>
        <taxon>Pseudomonadati</taxon>
        <taxon>Pseudomonadota</taxon>
        <taxon>Alphaproteobacteria</taxon>
        <taxon>Hyphomicrobiales</taxon>
        <taxon>Rhizobiaceae</taxon>
        <taxon>Rhizobium/Agrobacterium group</taxon>
        <taxon>Rhizobium</taxon>
    </lineage>
</organism>
<dbReference type="PANTHER" id="PTHR10010:SF46">
    <property type="entry name" value="SODIUM-DEPENDENT PHOSPHATE TRANSPORT PROTEIN 2B"/>
    <property type="match status" value="1"/>
</dbReference>
<dbReference type="SUPFAM" id="SSF109755">
    <property type="entry name" value="PhoU-like"/>
    <property type="match status" value="1"/>
</dbReference>
<dbReference type="InterPro" id="IPR003841">
    <property type="entry name" value="Na/Pi_transpt"/>
</dbReference>
<feature type="transmembrane region" description="Helical" evidence="6">
    <location>
        <begin position="87"/>
        <end position="111"/>
    </location>
</feature>
<feature type="transmembrane region" description="Helical" evidence="6">
    <location>
        <begin position="52"/>
        <end position="75"/>
    </location>
</feature>
<dbReference type="Pfam" id="PF02690">
    <property type="entry name" value="Na_Pi_cotrans"/>
    <property type="match status" value="1"/>
</dbReference>
<feature type="transmembrane region" description="Helical" evidence="6">
    <location>
        <begin position="241"/>
        <end position="259"/>
    </location>
</feature>
<keyword evidence="4 6" id="KW-1133">Transmembrane helix</keyword>
<keyword evidence="5 6" id="KW-0472">Membrane</keyword>
<feature type="transmembrane region" description="Helical" evidence="6">
    <location>
        <begin position="131"/>
        <end position="152"/>
    </location>
</feature>
<evidence type="ECO:0000256" key="4">
    <source>
        <dbReference type="ARBA" id="ARBA00022989"/>
    </source>
</evidence>
<evidence type="ECO:0000256" key="3">
    <source>
        <dbReference type="ARBA" id="ARBA00022692"/>
    </source>
</evidence>
<evidence type="ECO:0000256" key="5">
    <source>
        <dbReference type="ARBA" id="ARBA00023136"/>
    </source>
</evidence>
<accession>A0A8I2KLJ6</accession>
<dbReference type="Gene3D" id="1.20.58.220">
    <property type="entry name" value="Phosphate transport system protein phou homolog 2, domain 2"/>
    <property type="match status" value="1"/>
</dbReference>
<reference evidence="8" key="1">
    <citation type="submission" date="2019-10" db="EMBL/GenBank/DDBJ databases">
        <title>Rhizobium leguminosarum symbiovar viciae collection.</title>
        <authorList>
            <person name="Boivin S."/>
            <person name="Lepetit M."/>
        </authorList>
    </citation>
    <scope>NUCLEOTIDE SEQUENCE</scope>
    <source>
        <strain evidence="8">L143</strain>
    </source>
</reference>
<dbReference type="PANTHER" id="PTHR10010">
    <property type="entry name" value="SOLUTE CARRIER FAMILY 34 SODIUM PHOSPHATE , MEMBER 2-RELATED"/>
    <property type="match status" value="1"/>
</dbReference>
<evidence type="ECO:0000313" key="8">
    <source>
        <dbReference type="EMBL" id="NKM48811.1"/>
    </source>
</evidence>
<evidence type="ECO:0000313" key="9">
    <source>
        <dbReference type="Proteomes" id="UP000662259"/>
    </source>
</evidence>
<dbReference type="RefSeq" id="WP_168277056.1">
    <property type="nucleotide sequence ID" value="NZ_WIEZ01000018.1"/>
</dbReference>
<gene>
    <name evidence="8" type="ORF">GFL91_28475</name>
</gene>
<evidence type="ECO:0000259" key="7">
    <source>
        <dbReference type="Pfam" id="PF01895"/>
    </source>
</evidence>
<dbReference type="Pfam" id="PF01895">
    <property type="entry name" value="PhoU"/>
    <property type="match status" value="1"/>
</dbReference>
<name>A0A8I2KLJ6_RHILV</name>
<keyword evidence="2" id="KW-1003">Cell membrane</keyword>
<proteinExistence type="predicted"/>
<dbReference type="InterPro" id="IPR026022">
    <property type="entry name" value="PhoU_dom"/>
</dbReference>
<feature type="transmembrane region" description="Helical" evidence="6">
    <location>
        <begin position="204"/>
        <end position="229"/>
    </location>
</feature>